<evidence type="ECO:0000256" key="1">
    <source>
        <dbReference type="SAM" id="MobiDB-lite"/>
    </source>
</evidence>
<dbReference type="Proteomes" id="UP000824120">
    <property type="component" value="Chromosome 1"/>
</dbReference>
<reference evidence="2 3" key="1">
    <citation type="submission" date="2020-09" db="EMBL/GenBank/DDBJ databases">
        <title>De no assembly of potato wild relative species, Solanum commersonii.</title>
        <authorList>
            <person name="Cho K."/>
        </authorList>
    </citation>
    <scope>NUCLEOTIDE SEQUENCE [LARGE SCALE GENOMIC DNA]</scope>
    <source>
        <strain evidence="2">LZ3.2</strain>
        <tissue evidence="2">Leaf</tissue>
    </source>
</reference>
<comment type="caution">
    <text evidence="2">The sequence shown here is derived from an EMBL/GenBank/DDBJ whole genome shotgun (WGS) entry which is preliminary data.</text>
</comment>
<dbReference type="EMBL" id="JACXVP010000001">
    <property type="protein sequence ID" value="KAG5630864.1"/>
    <property type="molecule type" value="Genomic_DNA"/>
</dbReference>
<evidence type="ECO:0000313" key="3">
    <source>
        <dbReference type="Proteomes" id="UP000824120"/>
    </source>
</evidence>
<feature type="region of interest" description="Disordered" evidence="1">
    <location>
        <begin position="1"/>
        <end position="26"/>
    </location>
</feature>
<organism evidence="2 3">
    <name type="scientific">Solanum commersonii</name>
    <name type="common">Commerson's wild potato</name>
    <name type="synonym">Commerson's nightshade</name>
    <dbReference type="NCBI Taxonomy" id="4109"/>
    <lineage>
        <taxon>Eukaryota</taxon>
        <taxon>Viridiplantae</taxon>
        <taxon>Streptophyta</taxon>
        <taxon>Embryophyta</taxon>
        <taxon>Tracheophyta</taxon>
        <taxon>Spermatophyta</taxon>
        <taxon>Magnoliopsida</taxon>
        <taxon>eudicotyledons</taxon>
        <taxon>Gunneridae</taxon>
        <taxon>Pentapetalae</taxon>
        <taxon>asterids</taxon>
        <taxon>lamiids</taxon>
        <taxon>Solanales</taxon>
        <taxon>Solanaceae</taxon>
        <taxon>Solanoideae</taxon>
        <taxon>Solaneae</taxon>
        <taxon>Solanum</taxon>
    </lineage>
</organism>
<keyword evidence="3" id="KW-1185">Reference proteome</keyword>
<accession>A0A9J6B2I4</accession>
<evidence type="ECO:0000313" key="2">
    <source>
        <dbReference type="EMBL" id="KAG5630864.1"/>
    </source>
</evidence>
<name>A0A9J6B2I4_SOLCO</name>
<proteinExistence type="predicted"/>
<dbReference type="AlphaFoldDB" id="A0A9J6B2I4"/>
<protein>
    <submittedName>
        <fullName evidence="2">Uncharacterized protein</fullName>
    </submittedName>
</protein>
<gene>
    <name evidence="2" type="ORF">H5410_002581</name>
</gene>
<sequence>MQGWTSPASRRAGTMGGCMSGESSQGSIFRDLKEELTWGNKVMMGVKTLWLRLSHIFQRIYGMRVAKETSKKWVTGKKLVIVQAC</sequence>